<keyword evidence="3" id="KW-1185">Reference proteome</keyword>
<dbReference type="CDD" id="cd05151">
    <property type="entry name" value="ChoK-like"/>
    <property type="match status" value="1"/>
</dbReference>
<gene>
    <name evidence="2" type="ORF">N8A98_22535</name>
</gene>
<organism evidence="2 3">
    <name type="scientific">Devosia neptuniae</name>
    <dbReference type="NCBI Taxonomy" id="191302"/>
    <lineage>
        <taxon>Bacteria</taxon>
        <taxon>Pseudomonadati</taxon>
        <taxon>Pseudomonadota</taxon>
        <taxon>Alphaproteobacteria</taxon>
        <taxon>Hyphomicrobiales</taxon>
        <taxon>Devosiaceae</taxon>
        <taxon>Devosia</taxon>
    </lineage>
</organism>
<dbReference type="Proteomes" id="UP001061862">
    <property type="component" value="Chromosome"/>
</dbReference>
<evidence type="ECO:0000313" key="3">
    <source>
        <dbReference type="Proteomes" id="UP001061862"/>
    </source>
</evidence>
<dbReference type="InterPro" id="IPR002575">
    <property type="entry name" value="Aminoglycoside_PTrfase"/>
</dbReference>
<dbReference type="SUPFAM" id="SSF56112">
    <property type="entry name" value="Protein kinase-like (PK-like)"/>
    <property type="match status" value="1"/>
</dbReference>
<dbReference type="Gene3D" id="3.90.1200.10">
    <property type="match status" value="1"/>
</dbReference>
<evidence type="ECO:0000313" key="2">
    <source>
        <dbReference type="EMBL" id="UXN69950.1"/>
    </source>
</evidence>
<dbReference type="InterPro" id="IPR011009">
    <property type="entry name" value="Kinase-like_dom_sf"/>
</dbReference>
<dbReference type="RefSeq" id="WP_262168676.1">
    <property type="nucleotide sequence ID" value="NZ_CP104965.1"/>
</dbReference>
<name>A0ABY6CCI2_9HYPH</name>
<evidence type="ECO:0000259" key="1">
    <source>
        <dbReference type="Pfam" id="PF01636"/>
    </source>
</evidence>
<dbReference type="Gene3D" id="3.30.200.20">
    <property type="entry name" value="Phosphorylase Kinase, domain 1"/>
    <property type="match status" value="1"/>
</dbReference>
<reference evidence="2 3" key="1">
    <citation type="submission" date="2022-09" db="EMBL/GenBank/DDBJ databases">
        <title>Interaction between co-microsymbionts with complementary sets of symbiotic genes in legume-rhizobium systems.</title>
        <authorList>
            <person name="Safronova V."/>
            <person name="Sazanova A."/>
            <person name="Afonin A."/>
            <person name="Chirak E."/>
        </authorList>
    </citation>
    <scope>NUCLEOTIDE SEQUENCE [LARGE SCALE GENOMIC DNA]</scope>
    <source>
        <strain evidence="2 3">A18/4-1</strain>
    </source>
</reference>
<protein>
    <submittedName>
        <fullName evidence="2">Phosphotransferase family protein</fullName>
    </submittedName>
</protein>
<accession>A0ABY6CCI2</accession>
<dbReference type="Pfam" id="PF01636">
    <property type="entry name" value="APH"/>
    <property type="match status" value="1"/>
</dbReference>
<dbReference type="EMBL" id="CP104965">
    <property type="protein sequence ID" value="UXN69950.1"/>
    <property type="molecule type" value="Genomic_DNA"/>
</dbReference>
<sequence>MTFQTRAIELPPDLAERLAAIVGTTAFEAFELVGVQSLNNRVLQLVCPGSGQAYAVRLASERAAAHMGVDRREEAAIAQIAGKAGIGPELVHYDLDSGMMISKWIDQAVPLQPQALRQRPVMLQAIALARRLHTIEAGEIAGGRTIFERIAHMERSAAALNAGELIQARHRNRLDALAAAAPQPRWVTHNDLWPNNILADGRRFWLTDWEFSGIGDGMYDIASLSLSAGLDATAEQDLLAAYGDGDLDWLAAMKWVVCYFEAVWSANMALLSASAPAAGGQPFDFKAHSEQMLAKLDAG</sequence>
<feature type="domain" description="Aminoglycoside phosphotransferase" evidence="1">
    <location>
        <begin position="52"/>
        <end position="251"/>
    </location>
</feature>
<proteinExistence type="predicted"/>